<keyword evidence="2" id="KW-0378">Hydrolase</keyword>
<dbReference type="RefSeq" id="WP_211741824.1">
    <property type="nucleotide sequence ID" value="NZ_JAGXBY010000003.1"/>
</dbReference>
<feature type="domain" description="Nudix hydrolase" evidence="3">
    <location>
        <begin position="24"/>
        <end position="162"/>
    </location>
</feature>
<evidence type="ECO:0000313" key="5">
    <source>
        <dbReference type="Proteomes" id="UP000681870"/>
    </source>
</evidence>
<name>A0ABS5MEY9_9BACI</name>
<keyword evidence="5" id="KW-1185">Reference proteome</keyword>
<reference evidence="4 5" key="1">
    <citation type="submission" date="2021-05" db="EMBL/GenBank/DDBJ databases">
        <title>Ornithinibacillus massiliensis sp. nov.</title>
        <authorList>
            <person name="Iwaza R."/>
            <person name="Lagier J.-C."/>
            <person name="Raoult D."/>
        </authorList>
    </citation>
    <scope>NUCLEOTIDE SEQUENCE [LARGE SCALE GENOMIC DNA]</scope>
    <source>
        <strain evidence="4 5">Marseille-P3601</strain>
    </source>
</reference>
<proteinExistence type="inferred from homology"/>
<gene>
    <name evidence="4" type="ORF">KGF86_10660</name>
</gene>
<protein>
    <submittedName>
        <fullName evidence="4">NUDIX domain-containing protein</fullName>
    </submittedName>
</protein>
<dbReference type="Proteomes" id="UP000681870">
    <property type="component" value="Unassembled WGS sequence"/>
</dbReference>
<dbReference type="EMBL" id="JAGXBY010000003">
    <property type="protein sequence ID" value="MBS3680677.1"/>
    <property type="molecule type" value="Genomic_DNA"/>
</dbReference>
<evidence type="ECO:0000313" key="4">
    <source>
        <dbReference type="EMBL" id="MBS3680677.1"/>
    </source>
</evidence>
<dbReference type="InterPro" id="IPR000086">
    <property type="entry name" value="NUDIX_hydrolase_dom"/>
</dbReference>
<comment type="similarity">
    <text evidence="1">Belongs to the Nudix hydrolase family.</text>
</comment>
<dbReference type="PRINTS" id="PR00502">
    <property type="entry name" value="NUDIXFAMILY"/>
</dbReference>
<sequence>MTAYYVTWGEATVKLTWKKDFNPPIELVTSIHGFCFKDGKIMLVELDQRGWDIPGGHLEQGETPEQCFQREVLEEGCVEGDLLFLGAVEIDHHENPTWSETSKYPVVGYQLFYRMDITKTHPFEAKYESSRRVFVSTMEIANYYNMPDIHQEIVTYALELREK</sequence>
<dbReference type="PROSITE" id="PS51462">
    <property type="entry name" value="NUDIX"/>
    <property type="match status" value="1"/>
</dbReference>
<dbReference type="InterPro" id="IPR020476">
    <property type="entry name" value="Nudix_hydrolase"/>
</dbReference>
<organism evidence="4 5">
    <name type="scientific">Ornithinibacillus massiliensis</name>
    <dbReference type="NCBI Taxonomy" id="1944633"/>
    <lineage>
        <taxon>Bacteria</taxon>
        <taxon>Bacillati</taxon>
        <taxon>Bacillota</taxon>
        <taxon>Bacilli</taxon>
        <taxon>Bacillales</taxon>
        <taxon>Bacillaceae</taxon>
        <taxon>Ornithinibacillus</taxon>
    </lineage>
</organism>
<evidence type="ECO:0000259" key="3">
    <source>
        <dbReference type="PROSITE" id="PS51462"/>
    </source>
</evidence>
<evidence type="ECO:0000256" key="1">
    <source>
        <dbReference type="ARBA" id="ARBA00005582"/>
    </source>
</evidence>
<evidence type="ECO:0000256" key="2">
    <source>
        <dbReference type="ARBA" id="ARBA00022801"/>
    </source>
</evidence>
<dbReference type="Pfam" id="PF00293">
    <property type="entry name" value="NUDIX"/>
    <property type="match status" value="1"/>
</dbReference>
<accession>A0ABS5MEY9</accession>
<dbReference type="PANTHER" id="PTHR43736:SF1">
    <property type="entry name" value="DIHYDRONEOPTERIN TRIPHOSPHATE DIPHOSPHATASE"/>
    <property type="match status" value="1"/>
</dbReference>
<dbReference type="SUPFAM" id="SSF55811">
    <property type="entry name" value="Nudix"/>
    <property type="match status" value="1"/>
</dbReference>
<dbReference type="InterPro" id="IPR015797">
    <property type="entry name" value="NUDIX_hydrolase-like_dom_sf"/>
</dbReference>
<dbReference type="Gene3D" id="3.90.79.10">
    <property type="entry name" value="Nucleoside Triphosphate Pyrophosphohydrolase"/>
    <property type="match status" value="1"/>
</dbReference>
<dbReference type="PANTHER" id="PTHR43736">
    <property type="entry name" value="ADP-RIBOSE PYROPHOSPHATASE"/>
    <property type="match status" value="1"/>
</dbReference>
<comment type="caution">
    <text evidence="4">The sequence shown here is derived from an EMBL/GenBank/DDBJ whole genome shotgun (WGS) entry which is preliminary data.</text>
</comment>